<dbReference type="GO" id="GO:0005524">
    <property type="term" value="F:ATP binding"/>
    <property type="evidence" value="ECO:0007669"/>
    <property type="project" value="UniProtKB-KW"/>
</dbReference>
<feature type="domain" description="ABC transporter" evidence="8">
    <location>
        <begin position="358"/>
        <end position="591"/>
    </location>
</feature>
<evidence type="ECO:0000259" key="8">
    <source>
        <dbReference type="PROSITE" id="PS50893"/>
    </source>
</evidence>
<dbReference type="EMBL" id="JAUTXY010000009">
    <property type="protein sequence ID" value="MEE2059568.1"/>
    <property type="molecule type" value="Genomic_DNA"/>
</dbReference>
<gene>
    <name evidence="10" type="ORF">Q7514_18790</name>
</gene>
<dbReference type="SMART" id="SM00382">
    <property type="entry name" value="AAA"/>
    <property type="match status" value="1"/>
</dbReference>
<reference evidence="10 11" key="1">
    <citation type="submission" date="2023-07" db="EMBL/GenBank/DDBJ databases">
        <authorList>
            <person name="Girao M."/>
            <person name="Carvalho M.F."/>
        </authorList>
    </citation>
    <scope>NUCLEOTIDE SEQUENCE [LARGE SCALE GENOMIC DNA]</scope>
    <source>
        <strain evidence="10 11">YIM65754</strain>
    </source>
</reference>
<evidence type="ECO:0000313" key="10">
    <source>
        <dbReference type="EMBL" id="MEE2059568.1"/>
    </source>
</evidence>
<keyword evidence="11" id="KW-1185">Reference proteome</keyword>
<evidence type="ECO:0000256" key="6">
    <source>
        <dbReference type="ARBA" id="ARBA00023136"/>
    </source>
</evidence>
<dbReference type="InterPro" id="IPR036640">
    <property type="entry name" value="ABC1_TM_sf"/>
</dbReference>
<feature type="transmembrane region" description="Helical" evidence="7">
    <location>
        <begin position="266"/>
        <end position="289"/>
    </location>
</feature>
<evidence type="ECO:0000259" key="9">
    <source>
        <dbReference type="PROSITE" id="PS50929"/>
    </source>
</evidence>
<feature type="transmembrane region" description="Helical" evidence="7">
    <location>
        <begin position="43"/>
        <end position="62"/>
    </location>
</feature>
<dbReference type="InterPro" id="IPR011527">
    <property type="entry name" value="ABC1_TM_dom"/>
</dbReference>
<dbReference type="PROSITE" id="PS50929">
    <property type="entry name" value="ABC_TM1F"/>
    <property type="match status" value="1"/>
</dbReference>
<dbReference type="SUPFAM" id="SSF90123">
    <property type="entry name" value="ABC transporter transmembrane region"/>
    <property type="match status" value="1"/>
</dbReference>
<dbReference type="InterPro" id="IPR003593">
    <property type="entry name" value="AAA+_ATPase"/>
</dbReference>
<dbReference type="RefSeq" id="WP_330134796.1">
    <property type="nucleotide sequence ID" value="NZ_JAUTXY010000009.1"/>
</dbReference>
<evidence type="ECO:0000256" key="2">
    <source>
        <dbReference type="ARBA" id="ARBA00022692"/>
    </source>
</evidence>
<evidence type="ECO:0000256" key="3">
    <source>
        <dbReference type="ARBA" id="ARBA00022741"/>
    </source>
</evidence>
<feature type="domain" description="ABC transmembrane type-1" evidence="9">
    <location>
        <begin position="46"/>
        <end position="327"/>
    </location>
</feature>
<organism evidence="10 11">
    <name type="scientific">Rhodococcus artemisiae</name>
    <dbReference type="NCBI Taxonomy" id="714159"/>
    <lineage>
        <taxon>Bacteria</taxon>
        <taxon>Bacillati</taxon>
        <taxon>Actinomycetota</taxon>
        <taxon>Actinomycetes</taxon>
        <taxon>Mycobacteriales</taxon>
        <taxon>Nocardiaceae</taxon>
        <taxon>Rhodococcus</taxon>
    </lineage>
</organism>
<keyword evidence="6 7" id="KW-0472">Membrane</keyword>
<sequence>MSSPTSATPPVKTDAALRFPLATLRQVRREVARQLGRVRHAKLLFLLALVLLGLGAYAGVLVPQLMGRIVDVVMGHTQRSLWPIGVGLISAAIVGAVMSACGFYLVARLSERVIANLRQDMVGTALGLPTHRVEDAGTGDLVSRSTDDVAELSAAVTETVPTLSTSLFTVVATVIALFALDWQFLIIPVIVAPVYYFAAHRYLAKAPQRYADERAAMAERARRVLEAIRGRATVRAFSMENRMHTEIENASWGVVRKGIRARTTMLGLNAWMLGAEFLMLTIALSVGYHLVSTDALTVGAVTGAVLMIIRLRGPLNTFMRVLDVVQSGYASLARVVGVVTDPPVPVPDSGADAPRGLVELRDVSFSYGDAWAVRNIDVTIDPGETVAIVGASGAGKTTVAALVAGLRVPDAGEVLVDGYPVSSLSDRQRIARLAMVSQEVHVFAGTLRQDMTLAKPDATDAELLSALDLVHARPWFDRLAQGLDTVVGARGIQLDPVAAQQLALARVLLLDPAVVIMDEATAEAGSVGAGALEDAADRVTRDRSALVVAHRLDQASRADNILVMDSGQVVEQGTHDQLFARGGIYHRLWSAWTAGRQEIGNIGHGAAVAEVIGGSAPDGESDPDLAHTRV</sequence>
<dbReference type="Proteomes" id="UP001336020">
    <property type="component" value="Unassembled WGS sequence"/>
</dbReference>
<dbReference type="InterPro" id="IPR027417">
    <property type="entry name" value="P-loop_NTPase"/>
</dbReference>
<feature type="transmembrane region" description="Helical" evidence="7">
    <location>
        <begin position="160"/>
        <end position="179"/>
    </location>
</feature>
<dbReference type="PROSITE" id="PS50893">
    <property type="entry name" value="ABC_TRANSPORTER_2"/>
    <property type="match status" value="1"/>
</dbReference>
<dbReference type="Pfam" id="PF00664">
    <property type="entry name" value="ABC_membrane"/>
    <property type="match status" value="1"/>
</dbReference>
<evidence type="ECO:0000256" key="1">
    <source>
        <dbReference type="ARBA" id="ARBA00004651"/>
    </source>
</evidence>
<accession>A0ABU7LDG0</accession>
<dbReference type="Pfam" id="PF00005">
    <property type="entry name" value="ABC_tran"/>
    <property type="match status" value="1"/>
</dbReference>
<keyword evidence="2 7" id="KW-0812">Transmembrane</keyword>
<dbReference type="Gene3D" id="3.40.50.300">
    <property type="entry name" value="P-loop containing nucleotide triphosphate hydrolases"/>
    <property type="match status" value="1"/>
</dbReference>
<evidence type="ECO:0000313" key="11">
    <source>
        <dbReference type="Proteomes" id="UP001336020"/>
    </source>
</evidence>
<evidence type="ECO:0000256" key="4">
    <source>
        <dbReference type="ARBA" id="ARBA00022840"/>
    </source>
</evidence>
<comment type="caution">
    <text evidence="10">The sequence shown here is derived from an EMBL/GenBank/DDBJ whole genome shotgun (WGS) entry which is preliminary data.</text>
</comment>
<protein>
    <submittedName>
        <fullName evidence="10">ABC transporter ATP-binding protein</fullName>
    </submittedName>
</protein>
<evidence type="ECO:0000256" key="7">
    <source>
        <dbReference type="SAM" id="Phobius"/>
    </source>
</evidence>
<dbReference type="PANTHER" id="PTHR43394:SF1">
    <property type="entry name" value="ATP-BINDING CASSETTE SUB-FAMILY B MEMBER 10, MITOCHONDRIAL"/>
    <property type="match status" value="1"/>
</dbReference>
<keyword evidence="5 7" id="KW-1133">Transmembrane helix</keyword>
<evidence type="ECO:0000256" key="5">
    <source>
        <dbReference type="ARBA" id="ARBA00022989"/>
    </source>
</evidence>
<feature type="transmembrane region" description="Helical" evidence="7">
    <location>
        <begin position="82"/>
        <end position="107"/>
    </location>
</feature>
<keyword evidence="4 10" id="KW-0067">ATP-binding</keyword>
<feature type="transmembrane region" description="Helical" evidence="7">
    <location>
        <begin position="185"/>
        <end position="204"/>
    </location>
</feature>
<proteinExistence type="predicted"/>
<dbReference type="PANTHER" id="PTHR43394">
    <property type="entry name" value="ATP-DEPENDENT PERMEASE MDL1, MITOCHONDRIAL"/>
    <property type="match status" value="1"/>
</dbReference>
<name>A0ABU7LDG0_9NOCA</name>
<dbReference type="Gene3D" id="1.20.1560.10">
    <property type="entry name" value="ABC transporter type 1, transmembrane domain"/>
    <property type="match status" value="1"/>
</dbReference>
<dbReference type="SUPFAM" id="SSF52540">
    <property type="entry name" value="P-loop containing nucleoside triphosphate hydrolases"/>
    <property type="match status" value="1"/>
</dbReference>
<keyword evidence="3" id="KW-0547">Nucleotide-binding</keyword>
<dbReference type="InterPro" id="IPR003439">
    <property type="entry name" value="ABC_transporter-like_ATP-bd"/>
</dbReference>
<dbReference type="CDD" id="cd07346">
    <property type="entry name" value="ABC_6TM_exporters"/>
    <property type="match status" value="1"/>
</dbReference>
<comment type="subcellular location">
    <subcellularLocation>
        <location evidence="1">Cell membrane</location>
        <topology evidence="1">Multi-pass membrane protein</topology>
    </subcellularLocation>
</comment>
<dbReference type="InterPro" id="IPR039421">
    <property type="entry name" value="Type_1_exporter"/>
</dbReference>